<evidence type="ECO:0000313" key="1">
    <source>
        <dbReference type="EMBL" id="MVN77737.1"/>
    </source>
</evidence>
<sequence length="242" mass="26559">MKLSDIRDWLVSGQDFTEGVALYAQVGTSKTYQRLFALGATAYSQGVLQRELAQLVEVVGEEISHLDQDLRPVPVPPAAPVMPEPVPVVPEPAPVAPVATPVHLAFNQPLEELLDAAEQYAAQLLAELSQQLRQVRDERSHLHPQLTAKGLSRKARLVLALQIVGLTSEEAKIKALQAHVRQHGKLPGPVASAQLNDQGQLRQRLQNRLSYRCKLRKKQPAKAAQLAVVEAEIVLIRSKLTS</sequence>
<comment type="caution">
    <text evidence="1">The sequence shown here is derived from an EMBL/GenBank/DDBJ whole genome shotgun (WGS) entry which is preliminary data.</text>
</comment>
<reference evidence="1 2" key="1">
    <citation type="submission" date="2019-12" db="EMBL/GenBank/DDBJ databases">
        <title>Hymenobacter sp. HMF4947 Genome sequencing and assembly.</title>
        <authorList>
            <person name="Kang H."/>
            <person name="Cha I."/>
            <person name="Kim H."/>
            <person name="Joh K."/>
        </authorList>
    </citation>
    <scope>NUCLEOTIDE SEQUENCE [LARGE SCALE GENOMIC DNA]</scope>
    <source>
        <strain evidence="1 2">HMF4947</strain>
    </source>
</reference>
<organism evidence="1 2">
    <name type="scientific">Hymenobacter ginkgonis</name>
    <dbReference type="NCBI Taxonomy" id="2682976"/>
    <lineage>
        <taxon>Bacteria</taxon>
        <taxon>Pseudomonadati</taxon>
        <taxon>Bacteroidota</taxon>
        <taxon>Cytophagia</taxon>
        <taxon>Cytophagales</taxon>
        <taxon>Hymenobacteraceae</taxon>
        <taxon>Hymenobacter</taxon>
    </lineage>
</organism>
<protein>
    <submittedName>
        <fullName evidence="1">Uncharacterized protein</fullName>
    </submittedName>
</protein>
<gene>
    <name evidence="1" type="ORF">GO988_15495</name>
</gene>
<name>A0A7K1TH37_9BACT</name>
<evidence type="ECO:0000313" key="2">
    <source>
        <dbReference type="Proteomes" id="UP000441336"/>
    </source>
</evidence>
<accession>A0A7K1TH37</accession>
<dbReference type="Proteomes" id="UP000441336">
    <property type="component" value="Unassembled WGS sequence"/>
</dbReference>
<dbReference type="EMBL" id="WQKZ01000003">
    <property type="protein sequence ID" value="MVN77737.1"/>
    <property type="molecule type" value="Genomic_DNA"/>
</dbReference>
<dbReference type="AlphaFoldDB" id="A0A7K1TH37"/>
<proteinExistence type="predicted"/>
<keyword evidence="2" id="KW-1185">Reference proteome</keyword>
<dbReference type="RefSeq" id="WP_157567042.1">
    <property type="nucleotide sequence ID" value="NZ_WQKZ01000003.1"/>
</dbReference>